<dbReference type="KEGG" id="cmc:CMN_02580"/>
<keyword evidence="2" id="KW-0812">Transmembrane</keyword>
<feature type="compositionally biased region" description="Low complexity" evidence="1">
    <location>
        <begin position="1"/>
        <end position="25"/>
    </location>
</feature>
<organism evidence="3 4">
    <name type="scientific">Clavibacter nebraskensis NCPPB 2581</name>
    <dbReference type="NCBI Taxonomy" id="1097677"/>
    <lineage>
        <taxon>Bacteria</taxon>
        <taxon>Bacillati</taxon>
        <taxon>Actinomycetota</taxon>
        <taxon>Actinomycetes</taxon>
        <taxon>Micrococcales</taxon>
        <taxon>Microbacteriaceae</taxon>
        <taxon>Clavibacter</taxon>
    </lineage>
</organism>
<feature type="transmembrane region" description="Helical" evidence="2">
    <location>
        <begin position="154"/>
        <end position="174"/>
    </location>
</feature>
<reference evidence="4" key="2">
    <citation type="submission" date="2013-04" db="EMBL/GenBank/DDBJ databases">
        <title>The genome sequence of the maize-pathogen Clavibacter michiganensis subsp. nebraskensis.</title>
        <authorList>
            <person name="Gartemann K.H."/>
            <person name="Blom J."/>
            <person name="Dreiseikelmann B."/>
            <person name="Fluegel M."/>
            <person name="Jaenicke S."/>
            <person name="Linke B."/>
            <person name="Sczcepanowski R."/>
            <person name="Wittmann J."/>
            <person name="Goesmann A."/>
            <person name="Puehler A."/>
            <person name="Eichenlaub R."/>
            <person name="Rueckert C."/>
        </authorList>
    </citation>
    <scope>NUCLEOTIDE SEQUENCE [LARGE SCALE GENOMIC DNA]</scope>
    <source>
        <strain evidence="4">NCPPB 2581</strain>
    </source>
</reference>
<name>A0AAI8ZKA4_9MICO</name>
<feature type="transmembrane region" description="Helical" evidence="2">
    <location>
        <begin position="75"/>
        <end position="96"/>
    </location>
</feature>
<dbReference type="InterPro" id="IPR046124">
    <property type="entry name" value="DUF6121"/>
</dbReference>
<evidence type="ECO:0000256" key="1">
    <source>
        <dbReference type="SAM" id="MobiDB-lite"/>
    </source>
</evidence>
<feature type="transmembrane region" description="Helical" evidence="2">
    <location>
        <begin position="41"/>
        <end position="63"/>
    </location>
</feature>
<dbReference type="AlphaFoldDB" id="A0AAI8ZKA4"/>
<sequence length="181" mass="18521">MPASARAAAGSRPRTSRPAPSTTGSWRSSRITADACQAGRVIPLLAAVMHVALVVCVFGFVALLGGDDVIPERDAGVLLGPVMVVSATLVFTVGLIRTTREADRERRIPILPVLGWGAAAWLAYGILGAVLYLLAGADVFASLAFALRHLVDPFGVAVLGISALLGLGAVALAARGPSSNV</sequence>
<dbReference type="Pfam" id="PF19616">
    <property type="entry name" value="DUF6121"/>
    <property type="match status" value="1"/>
</dbReference>
<evidence type="ECO:0000313" key="4">
    <source>
        <dbReference type="Proteomes" id="UP000012170"/>
    </source>
</evidence>
<feature type="transmembrane region" description="Helical" evidence="2">
    <location>
        <begin position="108"/>
        <end position="134"/>
    </location>
</feature>
<evidence type="ECO:0000256" key="2">
    <source>
        <dbReference type="SAM" id="Phobius"/>
    </source>
</evidence>
<proteinExistence type="predicted"/>
<keyword evidence="2" id="KW-0472">Membrane</keyword>
<keyword evidence="2" id="KW-1133">Transmembrane helix</keyword>
<gene>
    <name evidence="3" type="ORF">CMN_02580</name>
</gene>
<feature type="region of interest" description="Disordered" evidence="1">
    <location>
        <begin position="1"/>
        <end position="27"/>
    </location>
</feature>
<dbReference type="EMBL" id="HE614873">
    <property type="protein sequence ID" value="CCE76514.1"/>
    <property type="molecule type" value="Genomic_DNA"/>
</dbReference>
<evidence type="ECO:0000313" key="3">
    <source>
        <dbReference type="EMBL" id="CCE76514.1"/>
    </source>
</evidence>
<reference evidence="3 4" key="1">
    <citation type="submission" date="2011-11" db="EMBL/GenBank/DDBJ databases">
        <authorList>
            <person name="Gartemann K."/>
        </authorList>
    </citation>
    <scope>NUCLEOTIDE SEQUENCE [LARGE SCALE GENOMIC DNA]</scope>
    <source>
        <strain evidence="4">NCPPB 2581</strain>
    </source>
</reference>
<protein>
    <submittedName>
        <fullName evidence="3">Hypothetical membrane protein</fullName>
    </submittedName>
</protein>
<dbReference type="Proteomes" id="UP000012170">
    <property type="component" value="Chromosome"/>
</dbReference>
<accession>A0AAI8ZKA4</accession>